<protein>
    <submittedName>
        <fullName evidence="2">Uncharacterized protein LOC105851302</fullName>
    </submittedName>
</protein>
<keyword evidence="1" id="KW-1185">Reference proteome</keyword>
<dbReference type="Proteomes" id="UP000087171">
    <property type="component" value="Unplaced"/>
</dbReference>
<accession>A0A1S3DW65</accession>
<name>A0A1S3DW65_CICAR</name>
<dbReference type="PANTHER" id="PTHR35046:SF9">
    <property type="entry name" value="RNA-DIRECTED DNA POLYMERASE"/>
    <property type="match status" value="1"/>
</dbReference>
<proteinExistence type="predicted"/>
<sequence length="161" mass="18494">MGRGHITFKCPTKKTMLLKENGGITDGSLSEYALSSDEESEEEVPRGDLFMMKEAALMLLGKYEDTITYDVVLMEACHLLLGRPCQYNKERKVTLTHLSPREYFDDVFLKEVPHGLQPIRGIEHRNNLIPDVSLPNRKTYRTNPQETKEIQRQVEDLVQKG</sequence>
<gene>
    <name evidence="2" type="primary">LOC105851302</name>
</gene>
<dbReference type="PANTHER" id="PTHR35046">
    <property type="entry name" value="ZINC KNUCKLE (CCHC-TYPE) FAMILY PROTEIN"/>
    <property type="match status" value="1"/>
</dbReference>
<organism evidence="1 2">
    <name type="scientific">Cicer arietinum</name>
    <name type="common">Chickpea</name>
    <name type="synonym">Garbanzo</name>
    <dbReference type="NCBI Taxonomy" id="3827"/>
    <lineage>
        <taxon>Eukaryota</taxon>
        <taxon>Viridiplantae</taxon>
        <taxon>Streptophyta</taxon>
        <taxon>Embryophyta</taxon>
        <taxon>Tracheophyta</taxon>
        <taxon>Spermatophyta</taxon>
        <taxon>Magnoliopsida</taxon>
        <taxon>eudicotyledons</taxon>
        <taxon>Gunneridae</taxon>
        <taxon>Pentapetalae</taxon>
        <taxon>rosids</taxon>
        <taxon>fabids</taxon>
        <taxon>Fabales</taxon>
        <taxon>Fabaceae</taxon>
        <taxon>Papilionoideae</taxon>
        <taxon>50 kb inversion clade</taxon>
        <taxon>NPAAA clade</taxon>
        <taxon>Hologalegina</taxon>
        <taxon>IRL clade</taxon>
        <taxon>Cicereae</taxon>
        <taxon>Cicer</taxon>
    </lineage>
</organism>
<dbReference type="RefSeq" id="XP_012567473.1">
    <property type="nucleotide sequence ID" value="XM_012712019.1"/>
</dbReference>
<evidence type="ECO:0000313" key="2">
    <source>
        <dbReference type="RefSeq" id="XP_012567473.1"/>
    </source>
</evidence>
<evidence type="ECO:0000313" key="1">
    <source>
        <dbReference type="Proteomes" id="UP000087171"/>
    </source>
</evidence>
<dbReference type="OrthoDB" id="1436110at2759"/>
<reference evidence="2" key="1">
    <citation type="submission" date="2025-08" db="UniProtKB">
        <authorList>
            <consortium name="RefSeq"/>
        </authorList>
    </citation>
    <scope>IDENTIFICATION</scope>
    <source>
        <tissue evidence="2">Etiolated seedlings</tissue>
    </source>
</reference>
<dbReference type="AlphaFoldDB" id="A0A1S3DW65"/>
<dbReference type="Gene3D" id="3.10.10.10">
    <property type="entry name" value="HIV Type 1 Reverse Transcriptase, subunit A, domain 1"/>
    <property type="match status" value="1"/>
</dbReference>